<keyword evidence="5 6" id="KW-0472">Membrane</keyword>
<dbReference type="InterPro" id="IPR035906">
    <property type="entry name" value="MetI-like_sf"/>
</dbReference>
<feature type="transmembrane region" description="Helical" evidence="6">
    <location>
        <begin position="136"/>
        <end position="162"/>
    </location>
</feature>
<dbReference type="PANTHER" id="PTHR30177:SF4">
    <property type="entry name" value="OSMOPROTECTANT IMPORT PERMEASE PROTEIN OSMW"/>
    <property type="match status" value="1"/>
</dbReference>
<organism evidence="8 9">
    <name type="scientific">Nocardioides aurantiacus</name>
    <dbReference type="NCBI Taxonomy" id="86796"/>
    <lineage>
        <taxon>Bacteria</taxon>
        <taxon>Bacillati</taxon>
        <taxon>Actinomycetota</taxon>
        <taxon>Actinomycetes</taxon>
        <taxon>Propionibacteriales</taxon>
        <taxon>Nocardioidaceae</taxon>
        <taxon>Nocardioides</taxon>
    </lineage>
</organism>
<feature type="transmembrane region" description="Helical" evidence="6">
    <location>
        <begin position="187"/>
        <end position="208"/>
    </location>
</feature>
<dbReference type="GO" id="GO:0055085">
    <property type="term" value="P:transmembrane transport"/>
    <property type="evidence" value="ECO:0007669"/>
    <property type="project" value="InterPro"/>
</dbReference>
<sequence length="219" mass="23389">MENITNWFTYVNDNFEYILEETINHARIVLIVIALATVTSVLLGVLIQRRPVARAVVLALSGIILTIPSLALFALFIPVVGIGNPPAMLALYLYALMPVLRNTVTGLDSVSPAVVESAKGMGMSSTQQLLRVRLPLAWPVIMAGVRISSLMTVGIAAIAILVGGDGLGSYIQGGLTRFGLPNSENSVWAGVVFTVLLGLVLDIAFAIFQRFSTPRGLRA</sequence>
<feature type="transmembrane region" description="Helical" evidence="6">
    <location>
        <begin position="28"/>
        <end position="48"/>
    </location>
</feature>
<dbReference type="AlphaFoldDB" id="A0A3N2CZ76"/>
<dbReference type="SUPFAM" id="SSF161098">
    <property type="entry name" value="MetI-like"/>
    <property type="match status" value="1"/>
</dbReference>
<dbReference type="GO" id="GO:0005886">
    <property type="term" value="C:plasma membrane"/>
    <property type="evidence" value="ECO:0007669"/>
    <property type="project" value="UniProtKB-SubCell"/>
</dbReference>
<keyword evidence="4 6" id="KW-1133">Transmembrane helix</keyword>
<evidence type="ECO:0000256" key="5">
    <source>
        <dbReference type="ARBA" id="ARBA00023136"/>
    </source>
</evidence>
<evidence type="ECO:0000256" key="6">
    <source>
        <dbReference type="RuleBase" id="RU363032"/>
    </source>
</evidence>
<name>A0A3N2CZ76_9ACTN</name>
<gene>
    <name evidence="8" type="ORF">EDD33_3740</name>
</gene>
<dbReference type="CDD" id="cd06261">
    <property type="entry name" value="TM_PBP2"/>
    <property type="match status" value="1"/>
</dbReference>
<dbReference type="Pfam" id="PF00528">
    <property type="entry name" value="BPD_transp_1"/>
    <property type="match status" value="1"/>
</dbReference>
<dbReference type="OrthoDB" id="9801163at2"/>
<evidence type="ECO:0000313" key="9">
    <source>
        <dbReference type="Proteomes" id="UP000281738"/>
    </source>
</evidence>
<protein>
    <submittedName>
        <fullName evidence="8">Osmoprotectant transport system permease protein</fullName>
    </submittedName>
</protein>
<feature type="domain" description="ABC transmembrane type-1" evidence="7">
    <location>
        <begin position="22"/>
        <end position="205"/>
    </location>
</feature>
<proteinExistence type="inferred from homology"/>
<comment type="caution">
    <text evidence="8">The sequence shown here is derived from an EMBL/GenBank/DDBJ whole genome shotgun (WGS) entry which is preliminary data.</text>
</comment>
<evidence type="ECO:0000259" key="7">
    <source>
        <dbReference type="PROSITE" id="PS50928"/>
    </source>
</evidence>
<evidence type="ECO:0000256" key="3">
    <source>
        <dbReference type="ARBA" id="ARBA00022692"/>
    </source>
</evidence>
<dbReference type="InterPro" id="IPR000515">
    <property type="entry name" value="MetI-like"/>
</dbReference>
<evidence type="ECO:0000256" key="1">
    <source>
        <dbReference type="ARBA" id="ARBA00004141"/>
    </source>
</evidence>
<dbReference type="RefSeq" id="WP_123392508.1">
    <property type="nucleotide sequence ID" value="NZ_RKHO01000001.1"/>
</dbReference>
<feature type="transmembrane region" description="Helical" evidence="6">
    <location>
        <begin position="55"/>
        <end position="79"/>
    </location>
</feature>
<dbReference type="InterPro" id="IPR051204">
    <property type="entry name" value="ABC_transp_perm/SBD"/>
</dbReference>
<dbReference type="GO" id="GO:0031460">
    <property type="term" value="P:glycine betaine transport"/>
    <property type="evidence" value="ECO:0007669"/>
    <property type="project" value="TreeGrafter"/>
</dbReference>
<keyword evidence="3 6" id="KW-0812">Transmembrane</keyword>
<evidence type="ECO:0000256" key="4">
    <source>
        <dbReference type="ARBA" id="ARBA00022989"/>
    </source>
</evidence>
<dbReference type="Proteomes" id="UP000281738">
    <property type="component" value="Unassembled WGS sequence"/>
</dbReference>
<comment type="similarity">
    <text evidence="6">Belongs to the binding-protein-dependent transport system permease family.</text>
</comment>
<dbReference type="EMBL" id="RKHO01000001">
    <property type="protein sequence ID" value="ROR92839.1"/>
    <property type="molecule type" value="Genomic_DNA"/>
</dbReference>
<reference evidence="8 9" key="1">
    <citation type="submission" date="2018-11" db="EMBL/GenBank/DDBJ databases">
        <title>Sequencing the genomes of 1000 actinobacteria strains.</title>
        <authorList>
            <person name="Klenk H.-P."/>
        </authorList>
    </citation>
    <scope>NUCLEOTIDE SEQUENCE [LARGE SCALE GENOMIC DNA]</scope>
    <source>
        <strain evidence="8 9">DSM 12652</strain>
    </source>
</reference>
<dbReference type="PROSITE" id="PS50928">
    <property type="entry name" value="ABC_TM1"/>
    <property type="match status" value="1"/>
</dbReference>
<accession>A0A3N2CZ76</accession>
<comment type="subcellular location">
    <subcellularLocation>
        <location evidence="6">Cell membrane</location>
        <topology evidence="6">Multi-pass membrane protein</topology>
    </subcellularLocation>
    <subcellularLocation>
        <location evidence="1">Membrane</location>
        <topology evidence="1">Multi-pass membrane protein</topology>
    </subcellularLocation>
</comment>
<evidence type="ECO:0000313" key="8">
    <source>
        <dbReference type="EMBL" id="ROR92839.1"/>
    </source>
</evidence>
<keyword evidence="2 6" id="KW-0813">Transport</keyword>
<dbReference type="PANTHER" id="PTHR30177">
    <property type="entry name" value="GLYCINE BETAINE/L-PROLINE TRANSPORT SYSTEM PERMEASE PROTEIN PROW"/>
    <property type="match status" value="1"/>
</dbReference>
<evidence type="ECO:0000256" key="2">
    <source>
        <dbReference type="ARBA" id="ARBA00022448"/>
    </source>
</evidence>
<keyword evidence="9" id="KW-1185">Reference proteome</keyword>
<dbReference type="Gene3D" id="1.10.3720.10">
    <property type="entry name" value="MetI-like"/>
    <property type="match status" value="1"/>
</dbReference>